<evidence type="ECO:0000259" key="1">
    <source>
        <dbReference type="Pfam" id="PF13443"/>
    </source>
</evidence>
<name>A0A2L1U128_9BACL</name>
<dbReference type="GO" id="GO:0003677">
    <property type="term" value="F:DNA binding"/>
    <property type="evidence" value="ECO:0007669"/>
    <property type="project" value="InterPro"/>
</dbReference>
<dbReference type="SUPFAM" id="SSF47413">
    <property type="entry name" value="lambda repressor-like DNA-binding domains"/>
    <property type="match status" value="1"/>
</dbReference>
<dbReference type="EMBL" id="CP019655">
    <property type="protein sequence ID" value="AVF26633.1"/>
    <property type="molecule type" value="Genomic_DNA"/>
</dbReference>
<dbReference type="Proteomes" id="UP000239833">
    <property type="component" value="Chromosome"/>
</dbReference>
<protein>
    <submittedName>
        <fullName evidence="2">Putative transcriptional regulator</fullName>
    </submittedName>
</protein>
<dbReference type="Gene3D" id="1.10.260.40">
    <property type="entry name" value="lambda repressor-like DNA-binding domains"/>
    <property type="match status" value="1"/>
</dbReference>
<accession>A0A2L1U128</accession>
<dbReference type="RefSeq" id="WP_188318605.1">
    <property type="nucleotide sequence ID" value="NZ_CP019655.1"/>
</dbReference>
<organism evidence="2 3">
    <name type="scientific">Paenibacillus larvae subsp. larvae</name>
    <dbReference type="NCBI Taxonomy" id="147375"/>
    <lineage>
        <taxon>Bacteria</taxon>
        <taxon>Bacillati</taxon>
        <taxon>Bacillota</taxon>
        <taxon>Bacilli</taxon>
        <taxon>Bacillales</taxon>
        <taxon>Paenibacillaceae</taxon>
        <taxon>Paenibacillus</taxon>
    </lineage>
</organism>
<dbReference type="InterPro" id="IPR010982">
    <property type="entry name" value="Lambda_DNA-bd_dom_sf"/>
</dbReference>
<reference evidence="3" key="1">
    <citation type="submission" date="2017-02" db="EMBL/GenBank/DDBJ databases">
        <title>Delineation of Paenibacillus larvae strains originating from foulbrood outbreaks.</title>
        <authorList>
            <person name="Beims H."/>
            <person name="Bunk B."/>
            <person name="Sproeer C."/>
            <person name="Mohr K.I."/>
            <person name="Pradella S."/>
            <person name="Guenther G."/>
            <person name="Rohde M."/>
            <person name="von der Ohe W."/>
            <person name="Steinert M."/>
        </authorList>
    </citation>
    <scope>NUCLEOTIDE SEQUENCE [LARGE SCALE GENOMIC DNA]</scope>
    <source>
        <strain evidence="3">Eric_III</strain>
    </source>
</reference>
<proteinExistence type="predicted"/>
<dbReference type="AlphaFoldDB" id="A0A2L1U128"/>
<evidence type="ECO:0000313" key="3">
    <source>
        <dbReference type="Proteomes" id="UP000239833"/>
    </source>
</evidence>
<evidence type="ECO:0000313" key="2">
    <source>
        <dbReference type="EMBL" id="AVF26633.1"/>
    </source>
</evidence>
<feature type="domain" description="HTH cro/C1-type" evidence="1">
    <location>
        <begin position="6"/>
        <end position="66"/>
    </location>
</feature>
<dbReference type="GeneID" id="64219146"/>
<dbReference type="InterPro" id="IPR001387">
    <property type="entry name" value="Cro/C1-type_HTH"/>
</dbReference>
<sequence>MLIRSNLKKLIEPKGLSVRKVARDINYRLGSVQDMYNDQMERYPRELLTKLCVYLECNIGDLLVLDEEKTTEE</sequence>
<gene>
    <name evidence="2" type="ORF">ERICIII_02483</name>
</gene>
<dbReference type="Pfam" id="PF13443">
    <property type="entry name" value="HTH_26"/>
    <property type="match status" value="1"/>
</dbReference>